<evidence type="ECO:0000313" key="2">
    <source>
        <dbReference type="Proteomes" id="UP000005819"/>
    </source>
</evidence>
<dbReference type="EMBL" id="ABFK02000020">
    <property type="protein sequence ID" value="EDS02154.1"/>
    <property type="molecule type" value="Genomic_DNA"/>
</dbReference>
<evidence type="ECO:0000313" key="1">
    <source>
        <dbReference type="EMBL" id="EDS02154.1"/>
    </source>
</evidence>
<dbReference type="HOGENOM" id="CLU_3228681_0_0_10"/>
<accession>B0MWW7</accession>
<comment type="caution">
    <text evidence="1">The sequence shown here is derived from an EMBL/GenBank/DDBJ whole genome shotgun (WGS) entry which is preliminary data.</text>
</comment>
<reference evidence="1" key="2">
    <citation type="submission" date="2013-09" db="EMBL/GenBank/DDBJ databases">
        <title>Draft genome sequence of Alistipes putredinis (DSM 17216).</title>
        <authorList>
            <person name="Sudarsanam P."/>
            <person name="Ley R."/>
            <person name="Guruge J."/>
            <person name="Turnbaugh P.J."/>
            <person name="Mahowald M."/>
            <person name="Liep D."/>
            <person name="Gordon J."/>
        </authorList>
    </citation>
    <scope>NUCLEOTIDE SEQUENCE</scope>
    <source>
        <strain evidence="1">DSM 17216</strain>
    </source>
</reference>
<reference evidence="1" key="1">
    <citation type="submission" date="2007-10" db="EMBL/GenBank/DDBJ databases">
        <authorList>
            <person name="Fulton L."/>
            <person name="Clifton S."/>
            <person name="Fulton B."/>
            <person name="Xu J."/>
            <person name="Minx P."/>
            <person name="Pepin K.H."/>
            <person name="Johnson M."/>
            <person name="Thiruvilangam P."/>
            <person name="Bhonagiri V."/>
            <person name="Nash W.E."/>
            <person name="Mardis E.R."/>
            <person name="Wilson R.K."/>
        </authorList>
    </citation>
    <scope>NUCLEOTIDE SEQUENCE [LARGE SCALE GENOMIC DNA]</scope>
    <source>
        <strain evidence="1">DSM 17216</strain>
    </source>
</reference>
<proteinExistence type="predicted"/>
<organism evidence="1 2">
    <name type="scientific">Alistipes putredinis DSM 17216</name>
    <dbReference type="NCBI Taxonomy" id="445970"/>
    <lineage>
        <taxon>Bacteria</taxon>
        <taxon>Pseudomonadati</taxon>
        <taxon>Bacteroidota</taxon>
        <taxon>Bacteroidia</taxon>
        <taxon>Bacteroidales</taxon>
        <taxon>Rikenellaceae</taxon>
        <taxon>Alistipes</taxon>
    </lineage>
</organism>
<dbReference type="AlphaFoldDB" id="B0MWW7"/>
<keyword evidence="2" id="KW-1185">Reference proteome</keyword>
<dbReference type="Proteomes" id="UP000005819">
    <property type="component" value="Unassembled WGS sequence"/>
</dbReference>
<gene>
    <name evidence="1" type="ORF">ALIPUT_01673</name>
</gene>
<name>B0MWW7_9BACT</name>
<sequence length="43" mass="4716">MHPQRAALLRTLAEIAASCGAAELFLGMRKGEYGFLSAHRLRT</sequence>
<protein>
    <submittedName>
        <fullName evidence="1">Uncharacterized protein</fullName>
    </submittedName>
</protein>